<dbReference type="GO" id="GO:0005789">
    <property type="term" value="C:endoplasmic reticulum membrane"/>
    <property type="evidence" value="ECO:0007669"/>
    <property type="project" value="UniProtKB-SubCell"/>
</dbReference>
<keyword evidence="11" id="KW-0732">Signal</keyword>
<reference evidence="13" key="1">
    <citation type="submission" date="2019-08" db="EMBL/GenBank/DDBJ databases">
        <title>Three high-quality genomes provides insights into domestication of ducks.</title>
        <authorList>
            <person name="Hou Z.C."/>
            <person name="Zhu F."/>
            <person name="Yin Z.T."/>
            <person name="Zhang F."/>
        </authorList>
    </citation>
    <scope>NUCLEOTIDE SEQUENCE [LARGE SCALE GENOMIC DNA]</scope>
</reference>
<accession>A0A8B9R5U8</accession>
<feature type="domain" description="CBM20" evidence="12">
    <location>
        <begin position="284"/>
        <end position="383"/>
    </location>
</feature>
<feature type="compositionally biased region" description="Gly residues" evidence="9">
    <location>
        <begin position="51"/>
        <end position="60"/>
    </location>
</feature>
<dbReference type="GO" id="GO:2001069">
    <property type="term" value="F:glycogen binding"/>
    <property type="evidence" value="ECO:0007669"/>
    <property type="project" value="InterPro"/>
</dbReference>
<dbReference type="SUPFAM" id="SSF49452">
    <property type="entry name" value="Starch-binding domain-like"/>
    <property type="match status" value="1"/>
</dbReference>
<comment type="subunit">
    <text evidence="5">Interacts with the ATG8 family proteins GABARAP and GABARAPL1. Interacts with several glycogen-associated proteins, such as GYS2 (liver glycogen synthase), GDE (glycogen debranching enzyme), GBE1 (glycogen branching enzyme 1) and EPM2A (Laforin).</text>
</comment>
<dbReference type="GO" id="GO:0030315">
    <property type="term" value="C:T-tubule"/>
    <property type="evidence" value="ECO:0007669"/>
    <property type="project" value="UniProtKB-SubCell"/>
</dbReference>
<comment type="subcellular location">
    <subcellularLocation>
        <location evidence="2">Cell membrane</location>
        <location evidence="2">Sarcolemma</location>
        <location evidence="2">T-tubule</location>
    </subcellularLocation>
    <subcellularLocation>
        <location evidence="1">Endoplasmic reticulum membrane</location>
        <topology evidence="1">Single-pass type III membrane protein</topology>
    </subcellularLocation>
    <subcellularLocation>
        <location evidence="4">Preautophagosomal structure membrane</location>
        <topology evidence="4">Single-pass type III membrane protein</topology>
    </subcellularLocation>
</comment>
<keyword evidence="10" id="KW-1133">Transmembrane helix</keyword>
<dbReference type="GO" id="GO:0034045">
    <property type="term" value="C:phagophore assembly site membrane"/>
    <property type="evidence" value="ECO:0007669"/>
    <property type="project" value="UniProtKB-SubCell"/>
</dbReference>
<reference evidence="13" key="3">
    <citation type="submission" date="2025-09" db="UniProtKB">
        <authorList>
            <consortium name="Ensembl"/>
        </authorList>
    </citation>
    <scope>IDENTIFICATION</scope>
</reference>
<dbReference type="SMART" id="SM01065">
    <property type="entry name" value="CBM_2"/>
    <property type="match status" value="1"/>
</dbReference>
<evidence type="ECO:0000256" key="2">
    <source>
        <dbReference type="ARBA" id="ARBA00024012"/>
    </source>
</evidence>
<dbReference type="CDD" id="cd05813">
    <property type="entry name" value="CBM20_genethonin_1"/>
    <property type="match status" value="1"/>
</dbReference>
<keyword evidence="10" id="KW-0812">Transmembrane</keyword>
<dbReference type="InterPro" id="IPR002044">
    <property type="entry name" value="CBM20"/>
</dbReference>
<dbReference type="PANTHER" id="PTHR15048:SF0">
    <property type="entry name" value="STARCH-BINDING DOMAIN-CONTAINING PROTEIN 1"/>
    <property type="match status" value="1"/>
</dbReference>
<dbReference type="InterPro" id="IPR013784">
    <property type="entry name" value="Carb-bd-like_fold"/>
</dbReference>
<organism evidence="13 14">
    <name type="scientific">Anas platyrhynchos</name>
    <name type="common">Mallard</name>
    <name type="synonym">Anas boschas</name>
    <dbReference type="NCBI Taxonomy" id="8839"/>
    <lineage>
        <taxon>Eukaryota</taxon>
        <taxon>Metazoa</taxon>
        <taxon>Chordata</taxon>
        <taxon>Craniata</taxon>
        <taxon>Vertebrata</taxon>
        <taxon>Euteleostomi</taxon>
        <taxon>Archelosauria</taxon>
        <taxon>Archosauria</taxon>
        <taxon>Dinosauria</taxon>
        <taxon>Saurischia</taxon>
        <taxon>Theropoda</taxon>
        <taxon>Coelurosauria</taxon>
        <taxon>Aves</taxon>
        <taxon>Neognathae</taxon>
        <taxon>Galloanserae</taxon>
        <taxon>Anseriformes</taxon>
        <taxon>Anatidae</taxon>
        <taxon>Anatinae</taxon>
        <taxon>Anas</taxon>
    </lineage>
</organism>
<dbReference type="Proteomes" id="UP000694400">
    <property type="component" value="Chromosome 4"/>
</dbReference>
<dbReference type="Gene3D" id="2.60.40.10">
    <property type="entry name" value="Immunoglobulins"/>
    <property type="match status" value="1"/>
</dbReference>
<evidence type="ECO:0000256" key="7">
    <source>
        <dbReference type="ARBA" id="ARBA00075794"/>
    </source>
</evidence>
<keyword evidence="10" id="KW-0472">Membrane</keyword>
<evidence type="ECO:0000256" key="11">
    <source>
        <dbReference type="SAM" id="SignalP"/>
    </source>
</evidence>
<dbReference type="AlphaFoldDB" id="A0A8B9R5U8"/>
<feature type="region of interest" description="Disordered" evidence="9">
    <location>
        <begin position="31"/>
        <end position="68"/>
    </location>
</feature>
<dbReference type="PANTHER" id="PTHR15048">
    <property type="entry name" value="STARCH-BINDING DOMAIN-CONTAINING PROTEIN 1"/>
    <property type="match status" value="1"/>
</dbReference>
<comment type="function">
    <text evidence="3">Acts as a cargo receptor for glycogen. Delivers its cargo to an autophagic pathway called glycophagy, resulting in the transport of glycogen to lysosomes.</text>
</comment>
<dbReference type="InterPro" id="IPR034838">
    <property type="entry name" value="CBM20_genethonin_1"/>
</dbReference>
<feature type="compositionally biased region" description="Basic and acidic residues" evidence="9">
    <location>
        <begin position="142"/>
        <end position="158"/>
    </location>
</feature>
<evidence type="ECO:0000256" key="8">
    <source>
        <dbReference type="ARBA" id="ARBA00076001"/>
    </source>
</evidence>
<proteinExistence type="predicted"/>
<protein>
    <recommendedName>
        <fullName evidence="6">Starch-binding domain-containing protein 1</fullName>
    </recommendedName>
    <alternativeName>
        <fullName evidence="7">Genethonin-1</fullName>
    </alternativeName>
    <alternativeName>
        <fullName evidence="8">Glycophagy cargo receptor stbd1</fullName>
    </alternativeName>
</protein>
<feature type="compositionally biased region" description="Gly residues" evidence="9">
    <location>
        <begin position="128"/>
        <end position="137"/>
    </location>
</feature>
<feature type="signal peptide" evidence="11">
    <location>
        <begin position="1"/>
        <end position="33"/>
    </location>
</feature>
<dbReference type="Pfam" id="PF00686">
    <property type="entry name" value="CBM_20"/>
    <property type="match status" value="1"/>
</dbReference>
<evidence type="ECO:0000256" key="1">
    <source>
        <dbReference type="ARBA" id="ARBA00004643"/>
    </source>
</evidence>
<feature type="transmembrane region" description="Helical" evidence="10">
    <location>
        <begin position="98"/>
        <end position="123"/>
    </location>
</feature>
<feature type="region of interest" description="Disordered" evidence="9">
    <location>
        <begin position="128"/>
        <end position="204"/>
    </location>
</feature>
<evidence type="ECO:0000256" key="3">
    <source>
        <dbReference type="ARBA" id="ARBA00053886"/>
    </source>
</evidence>
<evidence type="ECO:0000313" key="14">
    <source>
        <dbReference type="Proteomes" id="UP000694400"/>
    </source>
</evidence>
<dbReference type="Ensembl" id="ENSAPLT00020007271.1">
    <property type="protein sequence ID" value="ENSAPLP00020006766.1"/>
    <property type="gene ID" value="ENSAPLG00020004934.1"/>
</dbReference>
<evidence type="ECO:0000256" key="10">
    <source>
        <dbReference type="SAM" id="Phobius"/>
    </source>
</evidence>
<feature type="chain" id="PRO_5034398235" description="Starch-binding domain-containing protein 1" evidence="11">
    <location>
        <begin position="34"/>
        <end position="384"/>
    </location>
</feature>
<evidence type="ECO:0000256" key="5">
    <source>
        <dbReference type="ARBA" id="ARBA00062412"/>
    </source>
</evidence>
<evidence type="ECO:0000256" key="6">
    <source>
        <dbReference type="ARBA" id="ARBA00073038"/>
    </source>
</evidence>
<dbReference type="FunFam" id="2.60.40.10:FF:000552">
    <property type="entry name" value="Related to glucoamylase"/>
    <property type="match status" value="1"/>
</dbReference>
<evidence type="ECO:0000259" key="12">
    <source>
        <dbReference type="PROSITE" id="PS51166"/>
    </source>
</evidence>
<dbReference type="PROSITE" id="PS51166">
    <property type="entry name" value="CBM20"/>
    <property type="match status" value="1"/>
</dbReference>
<name>A0A8B9R5U8_ANAPL</name>
<feature type="region of interest" description="Disordered" evidence="9">
    <location>
        <begin position="250"/>
        <end position="272"/>
    </location>
</feature>
<evidence type="ECO:0000256" key="4">
    <source>
        <dbReference type="ARBA" id="ARBA00060405"/>
    </source>
</evidence>
<dbReference type="GO" id="GO:2001070">
    <property type="term" value="F:starch binding"/>
    <property type="evidence" value="ECO:0007669"/>
    <property type="project" value="InterPro"/>
</dbReference>
<dbReference type="GO" id="GO:0061723">
    <property type="term" value="P:glycophagy"/>
    <property type="evidence" value="ECO:0007669"/>
    <property type="project" value="UniProtKB-ARBA"/>
</dbReference>
<evidence type="ECO:0000256" key="9">
    <source>
        <dbReference type="SAM" id="MobiDB-lite"/>
    </source>
</evidence>
<dbReference type="InterPro" id="IPR013783">
    <property type="entry name" value="Ig-like_fold"/>
</dbReference>
<evidence type="ECO:0000313" key="13">
    <source>
        <dbReference type="Ensembl" id="ENSAPLP00020006766.1"/>
    </source>
</evidence>
<sequence length="384" mass="40852">MVENGGERGQISQLFPTRLILSLAACLLPPASQHPGDPRPAPGAAPTPGLKLGGGGGPGAAPGASARPWPAAAAPRCCGSRSAPRACPPALPAEPRGWGWLGAGLWPALVVGLLAALVAWLWYGSGDGRGQESGGEAAGEAPRARAGEDAPQHNHAESSRAACRAPEKELAKPCAAASEPDAGEHPVDVRGGQAGQPRPPVGQASDGWCVMSSGGVCKDGSEEQLGQPAQVRDLDQEEWEVVSEHLDWGEAGRNGSVEDSDSKEWEQGDCPDGDLKAKRVAAVPPMFQNIHVTFRVHYITHSDAQLIGVTGDHECLGQWHSYVPLKYDKDGFWSESVSLPVDTKVEWKFILVENGKVTRWEECSNRTLVTEHEDRIAHQWWGHH</sequence>
<reference evidence="13" key="2">
    <citation type="submission" date="2025-08" db="UniProtKB">
        <authorList>
            <consortium name="Ensembl"/>
        </authorList>
    </citation>
    <scope>IDENTIFICATION</scope>
</reference>